<evidence type="ECO:0000256" key="7">
    <source>
        <dbReference type="SAM" id="Phobius"/>
    </source>
</evidence>
<name>A0A4R8WLB6_9MICO</name>
<dbReference type="PANTHER" id="PTHR30576">
    <property type="entry name" value="COLANIC BIOSYNTHESIS UDP-GLUCOSE LIPID CARRIER TRANSFERASE"/>
    <property type="match status" value="1"/>
</dbReference>
<dbReference type="GO" id="GO:0016020">
    <property type="term" value="C:membrane"/>
    <property type="evidence" value="ECO:0007669"/>
    <property type="project" value="UniProtKB-SubCell"/>
</dbReference>
<evidence type="ECO:0000256" key="5">
    <source>
        <dbReference type="ARBA" id="ARBA00022989"/>
    </source>
</evidence>
<dbReference type="Pfam" id="PF02397">
    <property type="entry name" value="Bac_transf"/>
    <property type="match status" value="1"/>
</dbReference>
<protein>
    <submittedName>
        <fullName evidence="9">Sugar transferase</fullName>
    </submittedName>
</protein>
<dbReference type="InterPro" id="IPR017475">
    <property type="entry name" value="EPS_sugar_tfrase"/>
</dbReference>
<dbReference type="GO" id="GO:0016780">
    <property type="term" value="F:phosphotransferase activity, for other substituted phosphate groups"/>
    <property type="evidence" value="ECO:0007669"/>
    <property type="project" value="TreeGrafter"/>
</dbReference>
<dbReference type="OrthoDB" id="9808602at2"/>
<evidence type="ECO:0000256" key="4">
    <source>
        <dbReference type="ARBA" id="ARBA00022692"/>
    </source>
</evidence>
<keyword evidence="6 7" id="KW-0472">Membrane</keyword>
<keyword evidence="5 7" id="KW-1133">Transmembrane helix</keyword>
<dbReference type="PANTHER" id="PTHR30576:SF10">
    <property type="entry name" value="SLL5057 PROTEIN"/>
    <property type="match status" value="1"/>
</dbReference>
<dbReference type="InterPro" id="IPR003362">
    <property type="entry name" value="Bact_transf"/>
</dbReference>
<organism evidence="9 10">
    <name type="scientific">Cryobacterium algoritolerans</name>
    <dbReference type="NCBI Taxonomy" id="1259184"/>
    <lineage>
        <taxon>Bacteria</taxon>
        <taxon>Bacillati</taxon>
        <taxon>Actinomycetota</taxon>
        <taxon>Actinomycetes</taxon>
        <taxon>Micrococcales</taxon>
        <taxon>Microbacteriaceae</taxon>
        <taxon>Cryobacterium</taxon>
    </lineage>
</organism>
<feature type="transmembrane region" description="Helical" evidence="7">
    <location>
        <begin position="108"/>
        <end position="125"/>
    </location>
</feature>
<keyword evidence="10" id="KW-1185">Reference proteome</keyword>
<comment type="caution">
    <text evidence="9">The sequence shown here is derived from an EMBL/GenBank/DDBJ whole genome shotgun (WGS) entry which is preliminary data.</text>
</comment>
<reference evidence="9 10" key="1">
    <citation type="submission" date="2019-03" db="EMBL/GenBank/DDBJ databases">
        <title>Genomics of glacier-inhabiting Cryobacterium strains.</title>
        <authorList>
            <person name="Liu Q."/>
            <person name="Xin Y.-H."/>
        </authorList>
    </citation>
    <scope>NUCLEOTIDE SEQUENCE [LARGE SCALE GENOMIC DNA]</scope>
    <source>
        <strain evidence="9 10">MDT1-3</strain>
    </source>
</reference>
<dbReference type="Gene3D" id="3.40.50.720">
    <property type="entry name" value="NAD(P)-binding Rossmann-like Domain"/>
    <property type="match status" value="1"/>
</dbReference>
<feature type="domain" description="Bacterial sugar transferase" evidence="8">
    <location>
        <begin position="300"/>
        <end position="488"/>
    </location>
</feature>
<dbReference type="AlphaFoldDB" id="A0A4R8WLB6"/>
<dbReference type="Pfam" id="PF13727">
    <property type="entry name" value="CoA_binding_3"/>
    <property type="match status" value="1"/>
</dbReference>
<keyword evidence="3 9" id="KW-0808">Transferase</keyword>
<comment type="similarity">
    <text evidence="2">Belongs to the bacterial sugar transferase family.</text>
</comment>
<evidence type="ECO:0000313" key="10">
    <source>
        <dbReference type="Proteomes" id="UP000298412"/>
    </source>
</evidence>
<keyword evidence="4 7" id="KW-0812">Transmembrane</keyword>
<evidence type="ECO:0000313" key="9">
    <source>
        <dbReference type="EMBL" id="TFC12020.1"/>
    </source>
</evidence>
<evidence type="ECO:0000256" key="6">
    <source>
        <dbReference type="ARBA" id="ARBA00023136"/>
    </source>
</evidence>
<evidence type="ECO:0000256" key="1">
    <source>
        <dbReference type="ARBA" id="ARBA00004141"/>
    </source>
</evidence>
<feature type="transmembrane region" description="Helical" evidence="7">
    <location>
        <begin position="305"/>
        <end position="326"/>
    </location>
</feature>
<dbReference type="Proteomes" id="UP000298412">
    <property type="component" value="Unassembled WGS sequence"/>
</dbReference>
<gene>
    <name evidence="9" type="ORF">E3O19_13790</name>
</gene>
<dbReference type="RefSeq" id="WP_134568522.1">
    <property type="nucleotide sequence ID" value="NZ_SOFP01000066.1"/>
</dbReference>
<dbReference type="EMBL" id="SOFP01000066">
    <property type="protein sequence ID" value="TFC12020.1"/>
    <property type="molecule type" value="Genomic_DNA"/>
</dbReference>
<feature type="transmembrane region" description="Helical" evidence="7">
    <location>
        <begin position="25"/>
        <end position="49"/>
    </location>
</feature>
<dbReference type="NCBIfam" id="TIGR03025">
    <property type="entry name" value="EPS_sugtrans"/>
    <property type="match status" value="1"/>
</dbReference>
<evidence type="ECO:0000256" key="2">
    <source>
        <dbReference type="ARBA" id="ARBA00006464"/>
    </source>
</evidence>
<feature type="transmembrane region" description="Helical" evidence="7">
    <location>
        <begin position="131"/>
        <end position="150"/>
    </location>
</feature>
<feature type="transmembrane region" description="Helical" evidence="7">
    <location>
        <begin position="69"/>
        <end position="87"/>
    </location>
</feature>
<sequence>MSENPTSIPIYVDRKNRGRDWRGVYAARLVITDLLVLIWVVFGVQILWFGLDTADLAFRGNARDLEVNYTSVSVMLIVAWMAMLGAYGTRGYRVLGTGADEYKLIANASFRLFGLLAISAFLLQIDVARGYILIALPLGVVILIFSRWMWRQWLGVQRQRGLFSSTVLLVGSAASATHLARVLRSSTEAGYRVVGACVPSGRVSTFLSTTDVPVFGDFDDLQPALAATGADTVVVTSSDDLPPERIRQLSWALEPGRKHLVVAPSLTGIGGPRIHARPVAGLPLIHVEMPSYEGLKHFAKRAFDIAGSGLLLLLFSPTLVVIALVVRLTSSGPVLYRQERIGLNGEPFNMLKFRSMTVDADSQLASLLEAQGTGNKPLFKVSNDPRLTKVGGFLRRYSLDELLQLLNVFKGDMSLVGPRPQRDGEVALYDSAAHRRLFVKPGMSGLWQVSGRSSLSWEDSIRLDLYYVENWSMAGDLVILWRTLRAVLVPGQDAK</sequence>
<proteinExistence type="inferred from homology"/>
<evidence type="ECO:0000256" key="3">
    <source>
        <dbReference type="ARBA" id="ARBA00022679"/>
    </source>
</evidence>
<accession>A0A4R8WLB6</accession>
<evidence type="ECO:0000259" key="8">
    <source>
        <dbReference type="Pfam" id="PF02397"/>
    </source>
</evidence>
<comment type="subcellular location">
    <subcellularLocation>
        <location evidence="1">Membrane</location>
        <topology evidence="1">Multi-pass membrane protein</topology>
    </subcellularLocation>
</comment>